<dbReference type="InterPro" id="IPR003406">
    <property type="entry name" value="Glyco_trans_14"/>
</dbReference>
<name>A0A2S7VW64_PHOAN</name>
<evidence type="ECO:0000256" key="1">
    <source>
        <dbReference type="ARBA" id="ARBA00004323"/>
    </source>
</evidence>
<proteinExistence type="predicted"/>
<dbReference type="GO" id="GO:0015012">
    <property type="term" value="P:heparan sulfate proteoglycan biosynthetic process"/>
    <property type="evidence" value="ECO:0007669"/>
    <property type="project" value="TreeGrafter"/>
</dbReference>
<evidence type="ECO:0000256" key="10">
    <source>
        <dbReference type="ARBA" id="ARBA00023034"/>
    </source>
</evidence>
<dbReference type="GO" id="GO:0030158">
    <property type="term" value="F:protein xylosyltransferase activity"/>
    <property type="evidence" value="ECO:0007669"/>
    <property type="project" value="InterPro"/>
</dbReference>
<keyword evidence="10" id="KW-0333">Golgi apparatus</keyword>
<keyword evidence="12" id="KW-1015">Disulfide bond</keyword>
<reference evidence="15 16" key="1">
    <citation type="submission" date="2016-12" db="EMBL/GenBank/DDBJ databases">
        <title>Diversity of luminous bacteria.</title>
        <authorList>
            <person name="Yoshizawa S."/>
            <person name="Kogure K."/>
        </authorList>
    </citation>
    <scope>NUCLEOTIDE SEQUENCE [LARGE SCALE GENOMIC DNA]</scope>
    <source>
        <strain evidence="15 16">LC1-200</strain>
    </source>
</reference>
<dbReference type="RefSeq" id="WP_105059746.1">
    <property type="nucleotide sequence ID" value="NZ_MSCJ01000001.1"/>
</dbReference>
<accession>A0A2S7VW64</accession>
<evidence type="ECO:0000256" key="4">
    <source>
        <dbReference type="ARBA" id="ARBA00022679"/>
    </source>
</evidence>
<evidence type="ECO:0000256" key="9">
    <source>
        <dbReference type="ARBA" id="ARBA00022989"/>
    </source>
</evidence>
<evidence type="ECO:0000256" key="2">
    <source>
        <dbReference type="ARBA" id="ARBA00004648"/>
    </source>
</evidence>
<protein>
    <recommendedName>
        <fullName evidence="14">Peptide O-xylosyltransferase</fullName>
    </recommendedName>
</protein>
<dbReference type="GO" id="GO:0016020">
    <property type="term" value="C:membrane"/>
    <property type="evidence" value="ECO:0007669"/>
    <property type="project" value="InterPro"/>
</dbReference>
<dbReference type="OrthoDB" id="7943907at2"/>
<evidence type="ECO:0000313" key="15">
    <source>
        <dbReference type="EMBL" id="PQJ66356.1"/>
    </source>
</evidence>
<comment type="subcellular location">
    <subcellularLocation>
        <location evidence="2">Endoplasmic reticulum membrane</location>
        <topology evidence="2">Single-pass type II membrane protein</topology>
    </subcellularLocation>
    <subcellularLocation>
        <location evidence="1">Golgi apparatus membrane</location>
        <topology evidence="1">Single-pass type II membrane protein</topology>
    </subcellularLocation>
</comment>
<keyword evidence="13" id="KW-0325">Glycoprotein</keyword>
<evidence type="ECO:0000256" key="14">
    <source>
        <dbReference type="ARBA" id="ARBA00042865"/>
    </source>
</evidence>
<evidence type="ECO:0000256" key="11">
    <source>
        <dbReference type="ARBA" id="ARBA00023136"/>
    </source>
</evidence>
<organism evidence="15 16">
    <name type="scientific">Photobacterium angustum</name>
    <dbReference type="NCBI Taxonomy" id="661"/>
    <lineage>
        <taxon>Bacteria</taxon>
        <taxon>Pseudomonadati</taxon>
        <taxon>Pseudomonadota</taxon>
        <taxon>Gammaproteobacteria</taxon>
        <taxon>Vibrionales</taxon>
        <taxon>Vibrionaceae</taxon>
        <taxon>Photobacterium</taxon>
    </lineage>
</organism>
<dbReference type="AlphaFoldDB" id="A0A2S7VW64"/>
<dbReference type="GO" id="GO:0046872">
    <property type="term" value="F:metal ion binding"/>
    <property type="evidence" value="ECO:0007669"/>
    <property type="project" value="UniProtKB-KW"/>
</dbReference>
<evidence type="ECO:0000256" key="13">
    <source>
        <dbReference type="ARBA" id="ARBA00023180"/>
    </source>
</evidence>
<keyword evidence="7" id="KW-0256">Endoplasmic reticulum</keyword>
<keyword evidence="11" id="KW-0472">Membrane</keyword>
<dbReference type="InterPro" id="IPR043538">
    <property type="entry name" value="XYLT"/>
</dbReference>
<evidence type="ECO:0000313" key="16">
    <source>
        <dbReference type="Proteomes" id="UP000238730"/>
    </source>
</evidence>
<evidence type="ECO:0000256" key="8">
    <source>
        <dbReference type="ARBA" id="ARBA00022968"/>
    </source>
</evidence>
<dbReference type="Pfam" id="PF02485">
    <property type="entry name" value="Branch"/>
    <property type="match status" value="1"/>
</dbReference>
<evidence type="ECO:0000256" key="6">
    <source>
        <dbReference type="ARBA" id="ARBA00022723"/>
    </source>
</evidence>
<dbReference type="PANTHER" id="PTHR46025:SF3">
    <property type="entry name" value="XYLOSYLTRANSFERASE OXT"/>
    <property type="match status" value="1"/>
</dbReference>
<evidence type="ECO:0000256" key="3">
    <source>
        <dbReference type="ARBA" id="ARBA00022676"/>
    </source>
</evidence>
<keyword evidence="5" id="KW-0812">Transmembrane</keyword>
<dbReference type="EMBL" id="MSCJ01000001">
    <property type="protein sequence ID" value="PQJ66356.1"/>
    <property type="molecule type" value="Genomic_DNA"/>
</dbReference>
<evidence type="ECO:0000256" key="5">
    <source>
        <dbReference type="ARBA" id="ARBA00022692"/>
    </source>
</evidence>
<evidence type="ECO:0000256" key="7">
    <source>
        <dbReference type="ARBA" id="ARBA00022824"/>
    </source>
</evidence>
<dbReference type="Proteomes" id="UP000238730">
    <property type="component" value="Unassembled WGS sequence"/>
</dbReference>
<keyword evidence="3" id="KW-0328">Glycosyltransferase</keyword>
<keyword evidence="4" id="KW-0808">Transferase</keyword>
<gene>
    <name evidence="15" type="ORF">BTO08_02435</name>
</gene>
<comment type="caution">
    <text evidence="15">The sequence shown here is derived from an EMBL/GenBank/DDBJ whole genome shotgun (WGS) entry which is preliminary data.</text>
</comment>
<dbReference type="GO" id="GO:0050650">
    <property type="term" value="P:chondroitin sulfate proteoglycan biosynthetic process"/>
    <property type="evidence" value="ECO:0007669"/>
    <property type="project" value="TreeGrafter"/>
</dbReference>
<keyword evidence="8" id="KW-0735">Signal-anchor</keyword>
<sequence length="288" mass="34244">MKIIKHCILIQCHRLNNSLIYNLNKFKDNNDVVVIIHVDKKVDIEEFLFLESDNVKFVENRFSVSWGSVSQILLTIELLKYSIKEGFEYVTFISGDDVFIKSIDQFSQFIRNNIEKEFIGFTNGDFSSRYEYIHYDCFFERKGFINRLKRKFYKVAFSLGLLKNKRVKPFKKFYKGSNWFTLSISCVTYILKRIHDEPQVIDYFKNSFCCDEVFFHSIIANSPYYDSLYSKNFNDNKASLRYIDWETGPDYPKILSFSDLDSNFDDDVFFIRKVGDDISIDFLKNRFG</sequence>
<evidence type="ECO:0000256" key="12">
    <source>
        <dbReference type="ARBA" id="ARBA00023157"/>
    </source>
</evidence>
<keyword evidence="6" id="KW-0479">Metal-binding</keyword>
<dbReference type="PANTHER" id="PTHR46025">
    <property type="entry name" value="XYLOSYLTRANSFERASE OXT"/>
    <property type="match status" value="1"/>
</dbReference>
<keyword evidence="9" id="KW-1133">Transmembrane helix</keyword>